<evidence type="ECO:0000256" key="1">
    <source>
        <dbReference type="ARBA" id="ARBA00008324"/>
    </source>
</evidence>
<dbReference type="InterPro" id="IPR029069">
    <property type="entry name" value="HotDog_dom_sf"/>
</dbReference>
<dbReference type="PANTHER" id="PTHR21660:SF1">
    <property type="entry name" value="ACYL-COENZYME A THIOESTERASE 13"/>
    <property type="match status" value="1"/>
</dbReference>
<sequence>MLYADGPNELFNPNDLAAMSGLDFIRGILEGRLPAPPIGKTLGYQMHTVEEGRVCFRGAPTFDTCNPQGTVHGGWYGTLLDSAMTCAVQTRLPSGVALTTLEYKINILRAIPLDAEVECEGLAEHVGRSTGVARGEIRGVEDGRLYATGSTTCIVLSLPRG</sequence>
<evidence type="ECO:0000259" key="3">
    <source>
        <dbReference type="Pfam" id="PF03061"/>
    </source>
</evidence>
<keyword evidence="2" id="KW-0378">Hydrolase</keyword>
<dbReference type="NCBIfam" id="TIGR00369">
    <property type="entry name" value="unchar_dom_1"/>
    <property type="match status" value="1"/>
</dbReference>
<comment type="similarity">
    <text evidence="1">Belongs to the thioesterase PaaI family.</text>
</comment>
<feature type="domain" description="Thioesterase" evidence="3">
    <location>
        <begin position="68"/>
        <end position="142"/>
    </location>
</feature>
<dbReference type="SUPFAM" id="SSF54637">
    <property type="entry name" value="Thioesterase/thiol ester dehydrase-isomerase"/>
    <property type="match status" value="1"/>
</dbReference>
<dbReference type="CDD" id="cd03443">
    <property type="entry name" value="PaaI_thioesterase"/>
    <property type="match status" value="1"/>
</dbReference>
<reference evidence="4" key="1">
    <citation type="submission" date="2022-05" db="EMBL/GenBank/DDBJ databases">
        <authorList>
            <person name="Park J.-S."/>
        </authorList>
    </citation>
    <scope>NUCLEOTIDE SEQUENCE</scope>
    <source>
        <strain evidence="4">2012CJ41-6</strain>
    </source>
</reference>
<comment type="caution">
    <text evidence="4">The sequence shown here is derived from an EMBL/GenBank/DDBJ whole genome shotgun (WGS) entry which is preliminary data.</text>
</comment>
<organism evidence="4 5">
    <name type="scientific">Ruegeria spongiae</name>
    <dbReference type="NCBI Taxonomy" id="2942209"/>
    <lineage>
        <taxon>Bacteria</taxon>
        <taxon>Pseudomonadati</taxon>
        <taxon>Pseudomonadota</taxon>
        <taxon>Alphaproteobacteria</taxon>
        <taxon>Rhodobacterales</taxon>
        <taxon>Roseobacteraceae</taxon>
        <taxon>Ruegeria</taxon>
    </lineage>
</organism>
<evidence type="ECO:0000256" key="2">
    <source>
        <dbReference type="ARBA" id="ARBA00022801"/>
    </source>
</evidence>
<dbReference type="InterPro" id="IPR039298">
    <property type="entry name" value="ACOT13"/>
</dbReference>
<evidence type="ECO:0000313" key="4">
    <source>
        <dbReference type="EMBL" id="MCL6284035.1"/>
    </source>
</evidence>
<accession>A0ABT0Q2D1</accession>
<gene>
    <name evidence="4" type="ORF">M3P21_10880</name>
</gene>
<dbReference type="RefSeq" id="WP_249709996.1">
    <property type="nucleotide sequence ID" value="NZ_JAMFMB010000012.1"/>
</dbReference>
<dbReference type="Proteomes" id="UP001203880">
    <property type="component" value="Unassembled WGS sequence"/>
</dbReference>
<name>A0ABT0Q2D1_9RHOB</name>
<dbReference type="PANTHER" id="PTHR21660">
    <property type="entry name" value="THIOESTERASE SUPERFAMILY MEMBER-RELATED"/>
    <property type="match status" value="1"/>
</dbReference>
<keyword evidence="5" id="KW-1185">Reference proteome</keyword>
<dbReference type="Pfam" id="PF03061">
    <property type="entry name" value="4HBT"/>
    <property type="match status" value="1"/>
</dbReference>
<dbReference type="InterPro" id="IPR003736">
    <property type="entry name" value="PAAI_dom"/>
</dbReference>
<proteinExistence type="inferred from homology"/>
<protein>
    <submittedName>
        <fullName evidence="4">PaaI family thioesterase</fullName>
    </submittedName>
</protein>
<dbReference type="EMBL" id="JAMFMB010000012">
    <property type="protein sequence ID" value="MCL6284035.1"/>
    <property type="molecule type" value="Genomic_DNA"/>
</dbReference>
<dbReference type="InterPro" id="IPR006683">
    <property type="entry name" value="Thioestr_dom"/>
</dbReference>
<dbReference type="Gene3D" id="3.10.129.10">
    <property type="entry name" value="Hotdog Thioesterase"/>
    <property type="match status" value="1"/>
</dbReference>
<evidence type="ECO:0000313" key="5">
    <source>
        <dbReference type="Proteomes" id="UP001203880"/>
    </source>
</evidence>